<name>A0A238VHV4_9BACT</name>
<comment type="pathway">
    <text evidence="2 9">Amino-acid biosynthesis; L-tryptophan biosynthesis; L-tryptophan from chorismate: step 3/5.</text>
</comment>
<evidence type="ECO:0000313" key="12">
    <source>
        <dbReference type="Proteomes" id="UP000198310"/>
    </source>
</evidence>
<evidence type="ECO:0000256" key="3">
    <source>
        <dbReference type="ARBA" id="ARBA00012572"/>
    </source>
</evidence>
<dbReference type="RefSeq" id="WP_089331639.1">
    <property type="nucleotide sequence ID" value="NZ_FZNS01000001.1"/>
</dbReference>
<dbReference type="HAMAP" id="MF_00135">
    <property type="entry name" value="PRAI"/>
    <property type="match status" value="1"/>
</dbReference>
<keyword evidence="7 9" id="KW-0057">Aromatic amino acid biosynthesis</keyword>
<dbReference type="Gene3D" id="3.20.20.70">
    <property type="entry name" value="Aldolase class I"/>
    <property type="match status" value="1"/>
</dbReference>
<evidence type="ECO:0000256" key="8">
    <source>
        <dbReference type="ARBA" id="ARBA00023235"/>
    </source>
</evidence>
<sequence length="220" mass="23742">MVPPALAATPAPYLKVCGMREPENMAAIAALHPDFLGFIFYPHSSRYVGEQLVRATLEQLPPHIQKVGVFVDAPVAEVQARVTELGLNLVQLHGHEPPADCQALRAAGVPVIKAFPVGDTLDVAVLLPYVGSCDYFLFDTKGGQPGGNGTAFNWDLLADYNLPVPYFLAGGLELAQAEALRNLRLPGLFALDLNSRFETAPGVKDPERLRQMFAALRPTA</sequence>
<dbReference type="UniPathway" id="UPA00035">
    <property type="reaction ID" value="UER00042"/>
</dbReference>
<dbReference type="GO" id="GO:0004640">
    <property type="term" value="F:phosphoribosylanthranilate isomerase activity"/>
    <property type="evidence" value="ECO:0007669"/>
    <property type="project" value="UniProtKB-UniRule"/>
</dbReference>
<evidence type="ECO:0000256" key="7">
    <source>
        <dbReference type="ARBA" id="ARBA00023141"/>
    </source>
</evidence>
<reference evidence="12" key="1">
    <citation type="submission" date="2017-06" db="EMBL/GenBank/DDBJ databases">
        <authorList>
            <person name="Varghese N."/>
            <person name="Submissions S."/>
        </authorList>
    </citation>
    <scope>NUCLEOTIDE SEQUENCE [LARGE SCALE GENOMIC DNA]</scope>
    <source>
        <strain evidence="12">DSM 28041</strain>
    </source>
</reference>
<dbReference type="InterPro" id="IPR013785">
    <property type="entry name" value="Aldolase_TIM"/>
</dbReference>
<gene>
    <name evidence="9" type="primary">trpF</name>
    <name evidence="11" type="ORF">SAMN06269173_101676</name>
</gene>
<dbReference type="InterPro" id="IPR011060">
    <property type="entry name" value="RibuloseP-bd_barrel"/>
</dbReference>
<evidence type="ECO:0000313" key="11">
    <source>
        <dbReference type="EMBL" id="SNR33768.1"/>
    </source>
</evidence>
<evidence type="ECO:0000256" key="9">
    <source>
        <dbReference type="HAMAP-Rule" id="MF_00135"/>
    </source>
</evidence>
<dbReference type="PANTHER" id="PTHR42894:SF1">
    <property type="entry name" value="N-(5'-PHOSPHORIBOSYL)ANTHRANILATE ISOMERASE"/>
    <property type="match status" value="1"/>
</dbReference>
<dbReference type="InterPro" id="IPR044643">
    <property type="entry name" value="TrpF_fam"/>
</dbReference>
<dbReference type="AlphaFoldDB" id="A0A238VHV4"/>
<comment type="catalytic activity">
    <reaction evidence="1 9">
        <text>N-(5-phospho-beta-D-ribosyl)anthranilate = 1-(2-carboxyphenylamino)-1-deoxy-D-ribulose 5-phosphate</text>
        <dbReference type="Rhea" id="RHEA:21540"/>
        <dbReference type="ChEBI" id="CHEBI:18277"/>
        <dbReference type="ChEBI" id="CHEBI:58613"/>
        <dbReference type="EC" id="5.3.1.24"/>
    </reaction>
</comment>
<keyword evidence="6 9" id="KW-0822">Tryptophan biosynthesis</keyword>
<accession>A0A238VHV4</accession>
<comment type="similarity">
    <text evidence="9">Belongs to the TrpF family.</text>
</comment>
<dbReference type="Pfam" id="PF00697">
    <property type="entry name" value="PRAI"/>
    <property type="match status" value="1"/>
</dbReference>
<keyword evidence="8 9" id="KW-0413">Isomerase</keyword>
<dbReference type="SUPFAM" id="SSF51366">
    <property type="entry name" value="Ribulose-phoshate binding barrel"/>
    <property type="match status" value="1"/>
</dbReference>
<evidence type="ECO:0000259" key="10">
    <source>
        <dbReference type="Pfam" id="PF00697"/>
    </source>
</evidence>
<evidence type="ECO:0000256" key="6">
    <source>
        <dbReference type="ARBA" id="ARBA00022822"/>
    </source>
</evidence>
<protein>
    <recommendedName>
        <fullName evidence="4 9">N-(5'-phosphoribosyl)anthranilate isomerase</fullName>
        <shortName evidence="9">PRAI</shortName>
        <ecNumber evidence="3 9">5.3.1.24</ecNumber>
    </recommendedName>
</protein>
<organism evidence="11 12">
    <name type="scientific">Hymenobacter mucosus</name>
    <dbReference type="NCBI Taxonomy" id="1411120"/>
    <lineage>
        <taxon>Bacteria</taxon>
        <taxon>Pseudomonadati</taxon>
        <taxon>Bacteroidota</taxon>
        <taxon>Cytophagia</taxon>
        <taxon>Cytophagales</taxon>
        <taxon>Hymenobacteraceae</taxon>
        <taxon>Hymenobacter</taxon>
    </lineage>
</organism>
<evidence type="ECO:0000256" key="2">
    <source>
        <dbReference type="ARBA" id="ARBA00004664"/>
    </source>
</evidence>
<dbReference type="PANTHER" id="PTHR42894">
    <property type="entry name" value="N-(5'-PHOSPHORIBOSYL)ANTHRANILATE ISOMERASE"/>
    <property type="match status" value="1"/>
</dbReference>
<dbReference type="CDD" id="cd00405">
    <property type="entry name" value="PRAI"/>
    <property type="match status" value="1"/>
</dbReference>
<dbReference type="InterPro" id="IPR001240">
    <property type="entry name" value="PRAI_dom"/>
</dbReference>
<keyword evidence="5 9" id="KW-0028">Amino-acid biosynthesis</keyword>
<feature type="domain" description="N-(5'phosphoribosyl) anthranilate isomerase (PRAI)" evidence="10">
    <location>
        <begin position="15"/>
        <end position="213"/>
    </location>
</feature>
<keyword evidence="12" id="KW-1185">Reference proteome</keyword>
<evidence type="ECO:0000256" key="4">
    <source>
        <dbReference type="ARBA" id="ARBA00022272"/>
    </source>
</evidence>
<evidence type="ECO:0000256" key="1">
    <source>
        <dbReference type="ARBA" id="ARBA00001164"/>
    </source>
</evidence>
<dbReference type="GO" id="GO:0000162">
    <property type="term" value="P:L-tryptophan biosynthetic process"/>
    <property type="evidence" value="ECO:0007669"/>
    <property type="project" value="UniProtKB-UniRule"/>
</dbReference>
<dbReference type="Proteomes" id="UP000198310">
    <property type="component" value="Unassembled WGS sequence"/>
</dbReference>
<proteinExistence type="inferred from homology"/>
<dbReference type="EC" id="5.3.1.24" evidence="3 9"/>
<evidence type="ECO:0000256" key="5">
    <source>
        <dbReference type="ARBA" id="ARBA00022605"/>
    </source>
</evidence>
<dbReference type="EMBL" id="FZNS01000001">
    <property type="protein sequence ID" value="SNR33768.1"/>
    <property type="molecule type" value="Genomic_DNA"/>
</dbReference>